<name>A0AAD9F6T9_DISEL</name>
<keyword evidence="1" id="KW-1133">Transmembrane helix</keyword>
<keyword evidence="1" id="KW-0812">Transmembrane</keyword>
<dbReference type="Proteomes" id="UP001228049">
    <property type="component" value="Unassembled WGS sequence"/>
</dbReference>
<gene>
    <name evidence="2" type="ORF">KUDE01_009849</name>
</gene>
<keyword evidence="1" id="KW-0472">Membrane</keyword>
<protein>
    <submittedName>
        <fullName evidence="2">4-hydroxy-tetrahydrodipicolinate synthase</fullName>
    </submittedName>
</protein>
<organism evidence="2 3">
    <name type="scientific">Dissostichus eleginoides</name>
    <name type="common">Patagonian toothfish</name>
    <name type="synonym">Dissostichus amissus</name>
    <dbReference type="NCBI Taxonomy" id="100907"/>
    <lineage>
        <taxon>Eukaryota</taxon>
        <taxon>Metazoa</taxon>
        <taxon>Chordata</taxon>
        <taxon>Craniata</taxon>
        <taxon>Vertebrata</taxon>
        <taxon>Euteleostomi</taxon>
        <taxon>Actinopterygii</taxon>
        <taxon>Neopterygii</taxon>
        <taxon>Teleostei</taxon>
        <taxon>Neoteleostei</taxon>
        <taxon>Acanthomorphata</taxon>
        <taxon>Eupercaria</taxon>
        <taxon>Perciformes</taxon>
        <taxon>Notothenioidei</taxon>
        <taxon>Nototheniidae</taxon>
        <taxon>Dissostichus</taxon>
    </lineage>
</organism>
<dbReference type="EMBL" id="JASDAP010000015">
    <property type="protein sequence ID" value="KAK1891019.1"/>
    <property type="molecule type" value="Genomic_DNA"/>
</dbReference>
<evidence type="ECO:0000256" key="1">
    <source>
        <dbReference type="SAM" id="Phobius"/>
    </source>
</evidence>
<proteinExistence type="predicted"/>
<reference evidence="2" key="1">
    <citation type="submission" date="2023-04" db="EMBL/GenBank/DDBJ databases">
        <title>Chromosome-level genome of Chaenocephalus aceratus.</title>
        <authorList>
            <person name="Park H."/>
        </authorList>
    </citation>
    <scope>NUCLEOTIDE SEQUENCE</scope>
    <source>
        <strain evidence="2">DE</strain>
        <tissue evidence="2">Muscle</tissue>
    </source>
</reference>
<feature type="transmembrane region" description="Helical" evidence="1">
    <location>
        <begin position="20"/>
        <end position="39"/>
    </location>
</feature>
<keyword evidence="3" id="KW-1185">Reference proteome</keyword>
<comment type="caution">
    <text evidence="2">The sequence shown here is derived from an EMBL/GenBank/DDBJ whole genome shotgun (WGS) entry which is preliminary data.</text>
</comment>
<evidence type="ECO:0000313" key="3">
    <source>
        <dbReference type="Proteomes" id="UP001228049"/>
    </source>
</evidence>
<dbReference type="SUPFAM" id="SSF52047">
    <property type="entry name" value="RNI-like"/>
    <property type="match status" value="1"/>
</dbReference>
<dbReference type="AlphaFoldDB" id="A0AAD9F6T9"/>
<accession>A0AAD9F6T9</accession>
<sequence>MFAKAQTSNELKNVLPISNALWLNLIPLLNFLCWLAFSIKELRLDWILSGYTKHLLNIFMLLLSHNNITDASTDLLLQLVSINPSIHTVRLFGNKIVYRTFLEIDKFEIW</sequence>
<evidence type="ECO:0000313" key="2">
    <source>
        <dbReference type="EMBL" id="KAK1891019.1"/>
    </source>
</evidence>